<evidence type="ECO:0008006" key="5">
    <source>
        <dbReference type="Google" id="ProtNLM"/>
    </source>
</evidence>
<evidence type="ECO:0000256" key="1">
    <source>
        <dbReference type="SAM" id="MobiDB-lite"/>
    </source>
</evidence>
<comment type="caution">
    <text evidence="3">The sequence shown here is derived from an EMBL/GenBank/DDBJ whole genome shotgun (WGS) entry which is preliminary data.</text>
</comment>
<dbReference type="EMBL" id="BOQE01000001">
    <property type="protein sequence ID" value="GIM45455.1"/>
    <property type="molecule type" value="Genomic_DNA"/>
</dbReference>
<evidence type="ECO:0000313" key="4">
    <source>
        <dbReference type="Proteomes" id="UP001057291"/>
    </source>
</evidence>
<dbReference type="AlphaFoldDB" id="A0AAV4LCB8"/>
<accession>A0AAV4LCB8</accession>
<feature type="transmembrane region" description="Helical" evidence="2">
    <location>
        <begin position="100"/>
        <end position="118"/>
    </location>
</feature>
<organism evidence="3 4">
    <name type="scientific">Collibacillus ludicampi</name>
    <dbReference type="NCBI Taxonomy" id="2771369"/>
    <lineage>
        <taxon>Bacteria</taxon>
        <taxon>Bacillati</taxon>
        <taxon>Bacillota</taxon>
        <taxon>Bacilli</taxon>
        <taxon>Bacillales</taxon>
        <taxon>Alicyclobacillaceae</taxon>
        <taxon>Collibacillus</taxon>
    </lineage>
</organism>
<dbReference type="RefSeq" id="WP_282198656.1">
    <property type="nucleotide sequence ID" value="NZ_BOQE01000001.1"/>
</dbReference>
<keyword evidence="2" id="KW-1133">Transmembrane helix</keyword>
<feature type="region of interest" description="Disordered" evidence="1">
    <location>
        <begin position="132"/>
        <end position="154"/>
    </location>
</feature>
<proteinExistence type="predicted"/>
<protein>
    <recommendedName>
        <fullName evidence="5">Permease</fullName>
    </recommendedName>
</protein>
<feature type="compositionally biased region" description="Polar residues" evidence="1">
    <location>
        <begin position="143"/>
        <end position="154"/>
    </location>
</feature>
<name>A0AAV4LCB8_9BACL</name>
<keyword evidence="4" id="KW-1185">Reference proteome</keyword>
<feature type="transmembrane region" description="Helical" evidence="2">
    <location>
        <begin position="69"/>
        <end position="88"/>
    </location>
</feature>
<keyword evidence="2" id="KW-0472">Membrane</keyword>
<dbReference type="Proteomes" id="UP001057291">
    <property type="component" value="Unassembled WGS sequence"/>
</dbReference>
<sequence length="154" mass="18416">MKSINWRHPSILNCVLIGIIAAIVILAHSLVFVILSKWWYSFWLFLFFITFIPLWLLLYGFFWSDRFKWYEMMIGTLWVTFLMSLVYLESNEMIDFRFMFSVLVCASSTLSVMFGFLLRKVSQRARRFFQRREKEERKDEGMEQSSNRGTSIGG</sequence>
<reference evidence="3" key="1">
    <citation type="journal article" date="2023" name="Int. J. Syst. Evol. Microbiol.">
        <title>Collibacillus ludicampi gen. nov., sp. nov., a new soil bacterium of the family Alicyclobacillaceae.</title>
        <authorList>
            <person name="Jojima T."/>
            <person name="Ioku Y."/>
            <person name="Fukuta Y."/>
            <person name="Shirasaka N."/>
            <person name="Matsumura Y."/>
            <person name="Mori M."/>
        </authorList>
    </citation>
    <scope>NUCLEOTIDE SEQUENCE</scope>
    <source>
        <strain evidence="3">TP075</strain>
    </source>
</reference>
<gene>
    <name evidence="3" type="ORF">DNHGIG_10040</name>
</gene>
<feature type="compositionally biased region" description="Basic and acidic residues" evidence="1">
    <location>
        <begin position="132"/>
        <end position="141"/>
    </location>
</feature>
<feature type="transmembrane region" description="Helical" evidence="2">
    <location>
        <begin position="40"/>
        <end position="62"/>
    </location>
</feature>
<evidence type="ECO:0000313" key="3">
    <source>
        <dbReference type="EMBL" id="GIM45455.1"/>
    </source>
</evidence>
<evidence type="ECO:0000256" key="2">
    <source>
        <dbReference type="SAM" id="Phobius"/>
    </source>
</evidence>
<feature type="transmembrane region" description="Helical" evidence="2">
    <location>
        <begin position="12"/>
        <end position="34"/>
    </location>
</feature>
<keyword evidence="2" id="KW-0812">Transmembrane</keyword>